<name>A0A1I7YYT0_9BILA</name>
<reference evidence="2" key="1">
    <citation type="submission" date="2016-11" db="UniProtKB">
        <authorList>
            <consortium name="WormBaseParasite"/>
        </authorList>
    </citation>
    <scope>IDENTIFICATION</scope>
</reference>
<accession>A0A1I7YYT0</accession>
<proteinExistence type="predicted"/>
<dbReference type="WBParaSite" id="L893_g21079.t1">
    <property type="protein sequence ID" value="L893_g21079.t1"/>
    <property type="gene ID" value="L893_g21079"/>
</dbReference>
<dbReference type="Proteomes" id="UP000095287">
    <property type="component" value="Unplaced"/>
</dbReference>
<dbReference type="AlphaFoldDB" id="A0A1I7YYT0"/>
<evidence type="ECO:0000313" key="2">
    <source>
        <dbReference type="WBParaSite" id="L893_g21079.t1"/>
    </source>
</evidence>
<evidence type="ECO:0000313" key="1">
    <source>
        <dbReference type="Proteomes" id="UP000095287"/>
    </source>
</evidence>
<organism evidence="1 2">
    <name type="scientific">Steinernema glaseri</name>
    <dbReference type="NCBI Taxonomy" id="37863"/>
    <lineage>
        <taxon>Eukaryota</taxon>
        <taxon>Metazoa</taxon>
        <taxon>Ecdysozoa</taxon>
        <taxon>Nematoda</taxon>
        <taxon>Chromadorea</taxon>
        <taxon>Rhabditida</taxon>
        <taxon>Tylenchina</taxon>
        <taxon>Panagrolaimomorpha</taxon>
        <taxon>Strongyloidoidea</taxon>
        <taxon>Steinernematidae</taxon>
        <taxon>Steinernema</taxon>
    </lineage>
</organism>
<protein>
    <submittedName>
        <fullName evidence="2">DUF2235 domain-containing protein</fullName>
    </submittedName>
</protein>
<sequence length="118" mass="13392">MPSPSSSVDLSNDIHTRVGNSSARRVICLFDGTVDAKTAMMISIYQSDSALTKNMSKDDGLQRDDLHSEIFRNQSVSPGSRRPVIAMIHITFSNEEFEMVIREEARLRLCRRLARSYR</sequence>
<keyword evidence="1" id="KW-1185">Reference proteome</keyword>